<dbReference type="GO" id="GO:0032993">
    <property type="term" value="C:protein-DNA complex"/>
    <property type="evidence" value="ECO:0007669"/>
    <property type="project" value="TreeGrafter"/>
</dbReference>
<dbReference type="GO" id="GO:0006355">
    <property type="term" value="P:regulation of DNA-templated transcription"/>
    <property type="evidence" value="ECO:0007669"/>
    <property type="project" value="InterPro"/>
</dbReference>
<feature type="domain" description="Response regulatory" evidence="9">
    <location>
        <begin position="3"/>
        <end position="115"/>
    </location>
</feature>
<dbReference type="InterPro" id="IPR039420">
    <property type="entry name" value="WalR-like"/>
</dbReference>
<evidence type="ECO:0000256" key="4">
    <source>
        <dbReference type="ARBA" id="ARBA00023015"/>
    </source>
</evidence>
<dbReference type="RefSeq" id="WP_068680391.1">
    <property type="nucleotide sequence ID" value="NZ_LYPA01000032.1"/>
</dbReference>
<evidence type="ECO:0000256" key="8">
    <source>
        <dbReference type="PROSITE-ProRule" id="PRU01091"/>
    </source>
</evidence>
<dbReference type="SUPFAM" id="SSF52172">
    <property type="entry name" value="CheY-like"/>
    <property type="match status" value="1"/>
</dbReference>
<dbReference type="SMART" id="SM00448">
    <property type="entry name" value="REC"/>
    <property type="match status" value="1"/>
</dbReference>
<comment type="subcellular location">
    <subcellularLocation>
        <location evidence="1">Cytoplasm</location>
    </subcellularLocation>
</comment>
<dbReference type="AlphaFoldDB" id="A0A1A5YPM6"/>
<evidence type="ECO:0000256" key="7">
    <source>
        <dbReference type="PROSITE-ProRule" id="PRU00169"/>
    </source>
</evidence>
<keyword evidence="5 8" id="KW-0238">DNA-binding</keyword>
<organism evidence="11 12">
    <name type="scientific">Paenibacillus oryzae</name>
    <dbReference type="NCBI Taxonomy" id="1844972"/>
    <lineage>
        <taxon>Bacteria</taxon>
        <taxon>Bacillati</taxon>
        <taxon>Bacillota</taxon>
        <taxon>Bacilli</taxon>
        <taxon>Bacillales</taxon>
        <taxon>Paenibacillaceae</taxon>
        <taxon>Paenibacillus</taxon>
    </lineage>
</organism>
<evidence type="ECO:0000259" key="10">
    <source>
        <dbReference type="PROSITE" id="PS51755"/>
    </source>
</evidence>
<keyword evidence="6" id="KW-0804">Transcription</keyword>
<proteinExistence type="predicted"/>
<evidence type="ECO:0000256" key="1">
    <source>
        <dbReference type="ARBA" id="ARBA00004496"/>
    </source>
</evidence>
<reference evidence="11 12" key="1">
    <citation type="submission" date="2016-05" db="EMBL/GenBank/DDBJ databases">
        <title>Paenibacillus oryzae. sp. nov., isolated from the rice root.</title>
        <authorList>
            <person name="Zhang J."/>
            <person name="Zhang X."/>
        </authorList>
    </citation>
    <scope>NUCLEOTIDE SEQUENCE [LARGE SCALE GENOMIC DNA]</scope>
    <source>
        <strain evidence="11 12">1DrF-4</strain>
    </source>
</reference>
<evidence type="ECO:0000259" key="9">
    <source>
        <dbReference type="PROSITE" id="PS50110"/>
    </source>
</evidence>
<dbReference type="PROSITE" id="PS51755">
    <property type="entry name" value="OMPR_PHOB"/>
    <property type="match status" value="1"/>
</dbReference>
<feature type="DNA-binding region" description="OmpR/PhoB-type" evidence="8">
    <location>
        <begin position="130"/>
        <end position="229"/>
    </location>
</feature>
<dbReference type="GO" id="GO:0000976">
    <property type="term" value="F:transcription cis-regulatory region binding"/>
    <property type="evidence" value="ECO:0007669"/>
    <property type="project" value="TreeGrafter"/>
</dbReference>
<evidence type="ECO:0000256" key="2">
    <source>
        <dbReference type="ARBA" id="ARBA00022553"/>
    </source>
</evidence>
<dbReference type="GO" id="GO:0000156">
    <property type="term" value="F:phosphorelay response regulator activity"/>
    <property type="evidence" value="ECO:0007669"/>
    <property type="project" value="TreeGrafter"/>
</dbReference>
<comment type="caution">
    <text evidence="11">The sequence shown here is derived from an EMBL/GenBank/DDBJ whole genome shotgun (WGS) entry which is preliminary data.</text>
</comment>
<keyword evidence="4" id="KW-0805">Transcription regulation</keyword>
<dbReference type="CDD" id="cd00383">
    <property type="entry name" value="trans_reg_C"/>
    <property type="match status" value="1"/>
</dbReference>
<dbReference type="Gene3D" id="1.10.10.10">
    <property type="entry name" value="Winged helix-like DNA-binding domain superfamily/Winged helix DNA-binding domain"/>
    <property type="match status" value="1"/>
</dbReference>
<dbReference type="EMBL" id="LYPA01000032">
    <property type="protein sequence ID" value="OBR67586.1"/>
    <property type="molecule type" value="Genomic_DNA"/>
</dbReference>
<dbReference type="InterPro" id="IPR036388">
    <property type="entry name" value="WH-like_DNA-bd_sf"/>
</dbReference>
<keyword evidence="2 7" id="KW-0597">Phosphoprotein</keyword>
<dbReference type="PROSITE" id="PS50110">
    <property type="entry name" value="RESPONSE_REGULATORY"/>
    <property type="match status" value="1"/>
</dbReference>
<dbReference type="SMART" id="SM00862">
    <property type="entry name" value="Trans_reg_C"/>
    <property type="match status" value="1"/>
</dbReference>
<evidence type="ECO:0000313" key="11">
    <source>
        <dbReference type="EMBL" id="OBR67586.1"/>
    </source>
</evidence>
<sequence length="230" mass="25828">MKTILIIDDEKDMAGLLQDTLEGRGYNVLTAYDGTTGIALARKQPDLIILDIMMPGMDGFEVCRQIRDVVLCPILFLSAKQYEQDRIKSLAIGGDDYIGKPFSLLELLAKIEAHLRREERAMLLNAHSARRLLHFKSATIDLQSRQLLIGTKAIPLTKKEFDIAEFLALHPGQVFSKDQMYEKIWGYDADGDASTVAEHVKNIRAKLAEADPDAAYISTVWGIGYKWEKS</sequence>
<accession>A0A1A5YPM6</accession>
<dbReference type="STRING" id="1844972.A7K91_22130"/>
<dbReference type="FunFam" id="3.40.50.2300:FF:000001">
    <property type="entry name" value="DNA-binding response regulator PhoB"/>
    <property type="match status" value="1"/>
</dbReference>
<dbReference type="InterPro" id="IPR011006">
    <property type="entry name" value="CheY-like_superfamily"/>
</dbReference>
<evidence type="ECO:0000313" key="12">
    <source>
        <dbReference type="Proteomes" id="UP000092024"/>
    </source>
</evidence>
<dbReference type="CDD" id="cd17574">
    <property type="entry name" value="REC_OmpR"/>
    <property type="match status" value="1"/>
</dbReference>
<dbReference type="InterPro" id="IPR001867">
    <property type="entry name" value="OmpR/PhoB-type_DNA-bd"/>
</dbReference>
<name>A0A1A5YPM6_9BACL</name>
<dbReference type="Gene3D" id="3.40.50.2300">
    <property type="match status" value="1"/>
</dbReference>
<feature type="modified residue" description="4-aspartylphosphate" evidence="7">
    <location>
        <position position="51"/>
    </location>
</feature>
<keyword evidence="3" id="KW-0902">Two-component regulatory system</keyword>
<dbReference type="PANTHER" id="PTHR48111">
    <property type="entry name" value="REGULATOR OF RPOS"/>
    <property type="match status" value="1"/>
</dbReference>
<dbReference type="PANTHER" id="PTHR48111:SF2">
    <property type="entry name" value="RESPONSE REGULATOR SAER"/>
    <property type="match status" value="1"/>
</dbReference>
<dbReference type="InterPro" id="IPR001789">
    <property type="entry name" value="Sig_transdc_resp-reg_receiver"/>
</dbReference>
<dbReference type="OrthoDB" id="9790442at2"/>
<evidence type="ECO:0000256" key="5">
    <source>
        <dbReference type="ARBA" id="ARBA00023125"/>
    </source>
</evidence>
<dbReference type="Pfam" id="PF00072">
    <property type="entry name" value="Response_reg"/>
    <property type="match status" value="1"/>
</dbReference>
<dbReference type="GO" id="GO:0005829">
    <property type="term" value="C:cytosol"/>
    <property type="evidence" value="ECO:0007669"/>
    <property type="project" value="TreeGrafter"/>
</dbReference>
<evidence type="ECO:0000256" key="3">
    <source>
        <dbReference type="ARBA" id="ARBA00023012"/>
    </source>
</evidence>
<feature type="domain" description="OmpR/PhoB-type" evidence="10">
    <location>
        <begin position="130"/>
        <end position="229"/>
    </location>
</feature>
<evidence type="ECO:0000256" key="6">
    <source>
        <dbReference type="ARBA" id="ARBA00023163"/>
    </source>
</evidence>
<keyword evidence="12" id="KW-1185">Reference proteome</keyword>
<dbReference type="FunFam" id="1.10.10.10:FF:000018">
    <property type="entry name" value="DNA-binding response regulator ResD"/>
    <property type="match status" value="1"/>
</dbReference>
<dbReference type="Pfam" id="PF00486">
    <property type="entry name" value="Trans_reg_C"/>
    <property type="match status" value="1"/>
</dbReference>
<gene>
    <name evidence="11" type="ORF">A7K91_22130</name>
</gene>
<protein>
    <submittedName>
        <fullName evidence="11">DNA-binding response regulator</fullName>
    </submittedName>
</protein>
<dbReference type="Proteomes" id="UP000092024">
    <property type="component" value="Unassembled WGS sequence"/>
</dbReference>